<gene>
    <name evidence="2" type="ORF">SO3561_09709</name>
</gene>
<keyword evidence="1" id="KW-0472">Membrane</keyword>
<dbReference type="AlphaFoldDB" id="A0A250VV47"/>
<feature type="transmembrane region" description="Helical" evidence="1">
    <location>
        <begin position="65"/>
        <end position="83"/>
    </location>
</feature>
<evidence type="ECO:0000313" key="3">
    <source>
        <dbReference type="Proteomes" id="UP000217446"/>
    </source>
</evidence>
<evidence type="ECO:0000256" key="1">
    <source>
        <dbReference type="SAM" id="Phobius"/>
    </source>
</evidence>
<proteinExistence type="predicted"/>
<dbReference type="EMBL" id="BDQI01000046">
    <property type="protein sequence ID" value="GAX58138.1"/>
    <property type="molecule type" value="Genomic_DNA"/>
</dbReference>
<keyword evidence="3" id="KW-1185">Reference proteome</keyword>
<name>A0A250VV47_STROL</name>
<reference evidence="3" key="1">
    <citation type="submission" date="2017-05" db="EMBL/GenBank/DDBJ databases">
        <title>Streptomyces olivochromogenes NBRC 3561 whole genome shotgun sequence.</title>
        <authorList>
            <person name="Dohra H."/>
            <person name="Kodani S."/>
        </authorList>
    </citation>
    <scope>NUCLEOTIDE SEQUENCE [LARGE SCALE GENOMIC DNA]</scope>
    <source>
        <strain evidence="3">NBRC 3561</strain>
    </source>
</reference>
<protein>
    <submittedName>
        <fullName evidence="2">MFS transporter</fullName>
    </submittedName>
</protein>
<organism evidence="2 3">
    <name type="scientific">Streptomyces olivochromogenes</name>
    <dbReference type="NCBI Taxonomy" id="1963"/>
    <lineage>
        <taxon>Bacteria</taxon>
        <taxon>Bacillati</taxon>
        <taxon>Actinomycetota</taxon>
        <taxon>Actinomycetes</taxon>
        <taxon>Kitasatosporales</taxon>
        <taxon>Streptomycetaceae</taxon>
        <taxon>Streptomyces</taxon>
    </lineage>
</organism>
<evidence type="ECO:0000313" key="2">
    <source>
        <dbReference type="EMBL" id="GAX58138.1"/>
    </source>
</evidence>
<dbReference type="Proteomes" id="UP000217446">
    <property type="component" value="Unassembled WGS sequence"/>
</dbReference>
<accession>A0A250VV47</accession>
<sequence>MHIDGQQTNLHIVEQISARSAVAVPALTLQTHRPLKLPLRPEELPMPFFAHTPAEKMTEPYPRRWWALLVLCLSLLIVAAPDMTRDLGLSRSWASAPPS</sequence>
<keyword evidence="1" id="KW-1133">Transmembrane helix</keyword>
<keyword evidence="1" id="KW-0812">Transmembrane</keyword>
<comment type="caution">
    <text evidence="2">The sequence shown here is derived from an EMBL/GenBank/DDBJ whole genome shotgun (WGS) entry which is preliminary data.</text>
</comment>